<evidence type="ECO:0000256" key="1">
    <source>
        <dbReference type="SAM" id="Phobius"/>
    </source>
</evidence>
<name>A0A3P3Q3S7_9FIRM</name>
<keyword evidence="1" id="KW-0472">Membrane</keyword>
<dbReference type="InterPro" id="IPR025588">
    <property type="entry name" value="YcxB-like_C"/>
</dbReference>
<keyword evidence="1" id="KW-1133">Transmembrane helix</keyword>
<protein>
    <submittedName>
        <fullName evidence="3">YcxB family protein</fullName>
    </submittedName>
</protein>
<sequence>MAPDNNTNILVNSKLNAEYIYDFTLHQTYSKLSGFLVNMSGLSILIIAGLHLRNGTFSLQISLLLVSIGICILIYTPIHLFVSAKKYVRNNESILNIRYSFDNNGITKDYMENSNSTNSGSTYLWKDLSKVVSTPKTIAFFINDNNAYVIPKQDFRNNFLKIMKLTFDNMNHDKIYIR</sequence>
<evidence type="ECO:0000259" key="2">
    <source>
        <dbReference type="Pfam" id="PF14317"/>
    </source>
</evidence>
<accession>A0A3P3Q3S7</accession>
<dbReference type="Pfam" id="PF14317">
    <property type="entry name" value="YcxB"/>
    <property type="match status" value="1"/>
</dbReference>
<comment type="caution">
    <text evidence="3">The sequence shown here is derived from an EMBL/GenBank/DDBJ whole genome shotgun (WGS) entry which is preliminary data.</text>
</comment>
<dbReference type="RefSeq" id="WP_124950578.1">
    <property type="nucleotide sequence ID" value="NZ_RRCM01000001.1"/>
</dbReference>
<keyword evidence="1" id="KW-0812">Transmembrane</keyword>
<gene>
    <name evidence="3" type="ORF">EHW90_01170</name>
</gene>
<dbReference type="AlphaFoldDB" id="A0A3P3Q3S7"/>
<feature type="transmembrane region" description="Helical" evidence="1">
    <location>
        <begin position="35"/>
        <end position="53"/>
    </location>
</feature>
<reference evidence="3 4" key="1">
    <citation type="submission" date="2018-11" db="EMBL/GenBank/DDBJ databases">
        <title>Genome sequencing of Lachnoanaerobaculum orale DSM 24553T.</title>
        <authorList>
            <person name="Kook J.-K."/>
            <person name="Park S.-N."/>
            <person name="Lim Y.K."/>
        </authorList>
    </citation>
    <scope>NUCLEOTIDE SEQUENCE [LARGE SCALE GENOMIC DNA]</scope>
    <source>
        <strain evidence="3 4">DSM 24553</strain>
    </source>
</reference>
<feature type="transmembrane region" description="Helical" evidence="1">
    <location>
        <begin position="59"/>
        <end position="82"/>
    </location>
</feature>
<evidence type="ECO:0000313" key="4">
    <source>
        <dbReference type="Proteomes" id="UP000276982"/>
    </source>
</evidence>
<keyword evidence="4" id="KW-1185">Reference proteome</keyword>
<organism evidence="3 4">
    <name type="scientific">Lachnoanaerobaculum orale</name>
    <dbReference type="NCBI Taxonomy" id="979627"/>
    <lineage>
        <taxon>Bacteria</taxon>
        <taxon>Bacillati</taxon>
        <taxon>Bacillota</taxon>
        <taxon>Clostridia</taxon>
        <taxon>Lachnospirales</taxon>
        <taxon>Lachnospiraceae</taxon>
        <taxon>Lachnoanaerobaculum</taxon>
    </lineage>
</organism>
<dbReference type="Proteomes" id="UP000276982">
    <property type="component" value="Unassembled WGS sequence"/>
</dbReference>
<proteinExistence type="predicted"/>
<dbReference type="EMBL" id="RRCM01000001">
    <property type="protein sequence ID" value="RRJ15688.1"/>
    <property type="molecule type" value="Genomic_DNA"/>
</dbReference>
<feature type="domain" description="YcxB-like C-terminal" evidence="2">
    <location>
        <begin position="106"/>
        <end position="157"/>
    </location>
</feature>
<evidence type="ECO:0000313" key="3">
    <source>
        <dbReference type="EMBL" id="RRJ15688.1"/>
    </source>
</evidence>